<keyword evidence="1" id="KW-0540">Nuclease</keyword>
<sequence length="260" mass="29473">MKKLLIASALLAASSIQQAHAWGQTGHRITGAIAEQYLSEEAKAAIAALLPNESLAEASTYADEMRSNPEEFWQKEAGPYHYVTVPKGETYKEHKHAPEQGDAYTALKKFSKIVKDDTAPLSERQRALRFIVHIIGDLHQPLHAGDGTDKGGNDFKLEFFWEKSNLHRVWDSGLLDRRQLSYTEWTEWLSEKITPEQAAKWNTTDPLIYITESATIRDTIYPEGDRLGWDYLYQHLPTAKVRLQEGGVRIAAHLNELFAK</sequence>
<keyword evidence="6" id="KW-0325">Glycoprotein</keyword>
<dbReference type="RefSeq" id="WP_311360974.1">
    <property type="nucleotide sequence ID" value="NZ_JAVRIE010000002.1"/>
</dbReference>
<keyword evidence="9" id="KW-1185">Reference proteome</keyword>
<keyword evidence="7" id="KW-0732">Signal</keyword>
<dbReference type="GO" id="GO:0004519">
    <property type="term" value="F:endonuclease activity"/>
    <property type="evidence" value="ECO:0007669"/>
    <property type="project" value="UniProtKB-KW"/>
</dbReference>
<name>A0AAW8QYV6_9ALTE</name>
<evidence type="ECO:0000256" key="1">
    <source>
        <dbReference type="ARBA" id="ARBA00022722"/>
    </source>
</evidence>
<dbReference type="SUPFAM" id="SSF48537">
    <property type="entry name" value="Phospholipase C/P1 nuclease"/>
    <property type="match status" value="1"/>
</dbReference>
<evidence type="ECO:0000313" key="9">
    <source>
        <dbReference type="Proteomes" id="UP001249020"/>
    </source>
</evidence>
<dbReference type="PANTHER" id="PTHR33146:SF26">
    <property type="entry name" value="ENDONUCLEASE 4"/>
    <property type="match status" value="1"/>
</dbReference>
<evidence type="ECO:0000313" key="8">
    <source>
        <dbReference type="EMBL" id="MDT0582196.1"/>
    </source>
</evidence>
<keyword evidence="3" id="KW-0255">Endonuclease</keyword>
<dbReference type="Gene3D" id="1.10.575.10">
    <property type="entry name" value="P1 Nuclease"/>
    <property type="match status" value="1"/>
</dbReference>
<feature type="chain" id="PRO_5044026922" evidence="7">
    <location>
        <begin position="22"/>
        <end position="260"/>
    </location>
</feature>
<reference evidence="8 9" key="1">
    <citation type="submission" date="2023-09" db="EMBL/GenBank/DDBJ databases">
        <authorList>
            <person name="Rey-Velasco X."/>
        </authorList>
    </citation>
    <scope>NUCLEOTIDE SEQUENCE [LARGE SCALE GENOMIC DNA]</scope>
    <source>
        <strain evidence="8 9">W409</strain>
    </source>
</reference>
<dbReference type="InterPro" id="IPR008947">
    <property type="entry name" value="PLipase_C/P1_nuclease_dom_sf"/>
</dbReference>
<evidence type="ECO:0000256" key="7">
    <source>
        <dbReference type="SAM" id="SignalP"/>
    </source>
</evidence>
<dbReference type="AlphaFoldDB" id="A0AAW8QYV6"/>
<gene>
    <name evidence="8" type="ORF">RM544_06580</name>
</gene>
<organism evidence="8 9">
    <name type="scientific">Brumicola blandensis</name>
    <dbReference type="NCBI Taxonomy" id="3075611"/>
    <lineage>
        <taxon>Bacteria</taxon>
        <taxon>Pseudomonadati</taxon>
        <taxon>Pseudomonadota</taxon>
        <taxon>Gammaproteobacteria</taxon>
        <taxon>Alteromonadales</taxon>
        <taxon>Alteromonadaceae</taxon>
        <taxon>Brumicola</taxon>
    </lineage>
</organism>
<protein>
    <submittedName>
        <fullName evidence="8">S1/P1 nuclease</fullName>
    </submittedName>
</protein>
<evidence type="ECO:0000256" key="6">
    <source>
        <dbReference type="ARBA" id="ARBA00023180"/>
    </source>
</evidence>
<dbReference type="GO" id="GO:0006308">
    <property type="term" value="P:DNA catabolic process"/>
    <property type="evidence" value="ECO:0007669"/>
    <property type="project" value="InterPro"/>
</dbReference>
<dbReference type="PANTHER" id="PTHR33146">
    <property type="entry name" value="ENDONUCLEASE 4"/>
    <property type="match status" value="1"/>
</dbReference>
<evidence type="ECO:0000256" key="3">
    <source>
        <dbReference type="ARBA" id="ARBA00022759"/>
    </source>
</evidence>
<dbReference type="GO" id="GO:0046872">
    <property type="term" value="F:metal ion binding"/>
    <property type="evidence" value="ECO:0007669"/>
    <property type="project" value="UniProtKB-KW"/>
</dbReference>
<evidence type="ECO:0000256" key="5">
    <source>
        <dbReference type="ARBA" id="ARBA00023157"/>
    </source>
</evidence>
<keyword evidence="5" id="KW-1015">Disulfide bond</keyword>
<evidence type="ECO:0000256" key="2">
    <source>
        <dbReference type="ARBA" id="ARBA00022723"/>
    </source>
</evidence>
<dbReference type="GO" id="GO:0016788">
    <property type="term" value="F:hydrolase activity, acting on ester bonds"/>
    <property type="evidence" value="ECO:0007669"/>
    <property type="project" value="InterPro"/>
</dbReference>
<dbReference type="CDD" id="cd11010">
    <property type="entry name" value="S1-P1_nuclease"/>
    <property type="match status" value="1"/>
</dbReference>
<proteinExistence type="predicted"/>
<feature type="signal peptide" evidence="7">
    <location>
        <begin position="1"/>
        <end position="21"/>
    </location>
</feature>
<accession>A0AAW8QYV6</accession>
<keyword evidence="4" id="KW-0378">Hydrolase</keyword>
<dbReference type="EMBL" id="JAVRIE010000002">
    <property type="protein sequence ID" value="MDT0582196.1"/>
    <property type="molecule type" value="Genomic_DNA"/>
</dbReference>
<dbReference type="InterPro" id="IPR003154">
    <property type="entry name" value="S1/P1nuclease"/>
</dbReference>
<dbReference type="GO" id="GO:0003676">
    <property type="term" value="F:nucleic acid binding"/>
    <property type="evidence" value="ECO:0007669"/>
    <property type="project" value="InterPro"/>
</dbReference>
<dbReference type="Proteomes" id="UP001249020">
    <property type="component" value="Unassembled WGS sequence"/>
</dbReference>
<evidence type="ECO:0000256" key="4">
    <source>
        <dbReference type="ARBA" id="ARBA00022801"/>
    </source>
</evidence>
<comment type="caution">
    <text evidence="8">The sequence shown here is derived from an EMBL/GenBank/DDBJ whole genome shotgun (WGS) entry which is preliminary data.</text>
</comment>
<dbReference type="Pfam" id="PF02265">
    <property type="entry name" value="S1-P1_nuclease"/>
    <property type="match status" value="1"/>
</dbReference>
<keyword evidence="2" id="KW-0479">Metal-binding</keyword>